<evidence type="ECO:0000256" key="11">
    <source>
        <dbReference type="RuleBase" id="RU003781"/>
    </source>
</evidence>
<dbReference type="CDD" id="cd00515">
    <property type="entry name" value="HAM1"/>
    <property type="match status" value="1"/>
</dbReference>
<keyword evidence="7 10" id="KW-0546">Nucleotide metabolism</keyword>
<dbReference type="PANTHER" id="PTHR11067">
    <property type="entry name" value="INOSINE TRIPHOSPHATE PYROPHOSPHATASE/HAM1 PROTEIN"/>
    <property type="match status" value="1"/>
</dbReference>
<dbReference type="Proteomes" id="UP000297693">
    <property type="component" value="Unassembled WGS sequence"/>
</dbReference>
<dbReference type="EMBL" id="RQGD01000010">
    <property type="protein sequence ID" value="TGL62170.1"/>
    <property type="molecule type" value="Genomic_DNA"/>
</dbReference>
<feature type="active site" description="Proton acceptor" evidence="10">
    <location>
        <position position="71"/>
    </location>
</feature>
<dbReference type="HAMAP" id="MF_01405">
    <property type="entry name" value="Non_canon_purine_NTPase"/>
    <property type="match status" value="1"/>
</dbReference>
<dbReference type="RefSeq" id="WP_135621844.1">
    <property type="nucleotide sequence ID" value="NZ_RQGD01000010.1"/>
</dbReference>
<dbReference type="GO" id="GO:0000166">
    <property type="term" value="F:nucleotide binding"/>
    <property type="evidence" value="ECO:0007669"/>
    <property type="project" value="UniProtKB-KW"/>
</dbReference>
<comment type="catalytic activity">
    <reaction evidence="10">
        <text>ITP + H2O = IMP + diphosphate + H(+)</text>
        <dbReference type="Rhea" id="RHEA:29399"/>
        <dbReference type="ChEBI" id="CHEBI:15377"/>
        <dbReference type="ChEBI" id="CHEBI:15378"/>
        <dbReference type="ChEBI" id="CHEBI:33019"/>
        <dbReference type="ChEBI" id="CHEBI:58053"/>
        <dbReference type="ChEBI" id="CHEBI:61402"/>
        <dbReference type="EC" id="3.6.1.66"/>
    </reaction>
</comment>
<proteinExistence type="inferred from homology"/>
<name>A0A4R9K9P6_9LEPT</name>
<protein>
    <recommendedName>
        <fullName evidence="10">dITP/XTP pyrophosphatase</fullName>
        <ecNumber evidence="10">3.6.1.66</ecNumber>
    </recommendedName>
    <alternativeName>
        <fullName evidence="10">Non-canonical purine NTP pyrophosphatase</fullName>
    </alternativeName>
    <alternativeName>
        <fullName evidence="10">Non-standard purine NTP pyrophosphatase</fullName>
    </alternativeName>
    <alternativeName>
        <fullName evidence="10">Nucleoside-triphosphate diphosphatase</fullName>
    </alternativeName>
    <alternativeName>
        <fullName evidence="10">Nucleoside-triphosphate pyrophosphatase</fullName>
        <shortName evidence="10">NTPase</shortName>
    </alternativeName>
</protein>
<dbReference type="AlphaFoldDB" id="A0A4R9K9P6"/>
<comment type="function">
    <text evidence="10">Pyrophosphatase that catalyzes the hydrolysis of nucleoside triphosphates to their monophosphate derivatives, with a high preference for the non-canonical purine nucleotides XTP (xanthosine triphosphate), dITP (deoxyinosine triphosphate) and ITP. Seems to function as a house-cleaning enzyme that removes non-canonical purine nucleotides from the nucleotide pool, thus preventing their incorporation into DNA/RNA and avoiding chromosomal lesions.</text>
</comment>
<organism evidence="12 13">
    <name type="scientific">Leptospira ognonensis</name>
    <dbReference type="NCBI Taxonomy" id="2484945"/>
    <lineage>
        <taxon>Bacteria</taxon>
        <taxon>Pseudomonadati</taxon>
        <taxon>Spirochaetota</taxon>
        <taxon>Spirochaetia</taxon>
        <taxon>Leptospirales</taxon>
        <taxon>Leptospiraceae</taxon>
        <taxon>Leptospira</taxon>
    </lineage>
</organism>
<accession>A0A4R9K9P6</accession>
<keyword evidence="4 10" id="KW-0547">Nucleotide-binding</keyword>
<evidence type="ECO:0000256" key="5">
    <source>
        <dbReference type="ARBA" id="ARBA00022801"/>
    </source>
</evidence>
<dbReference type="EC" id="3.6.1.66" evidence="10"/>
<dbReference type="FunFam" id="3.90.950.10:FF:000001">
    <property type="entry name" value="dITP/XTP pyrophosphatase"/>
    <property type="match status" value="1"/>
</dbReference>
<feature type="binding site" evidence="10">
    <location>
        <position position="72"/>
    </location>
    <ligand>
        <name>substrate</name>
    </ligand>
</feature>
<evidence type="ECO:0000256" key="1">
    <source>
        <dbReference type="ARBA" id="ARBA00008023"/>
    </source>
</evidence>
<keyword evidence="13" id="KW-1185">Reference proteome</keyword>
<feature type="binding site" evidence="10">
    <location>
        <position position="42"/>
    </location>
    <ligand>
        <name>Mg(2+)</name>
        <dbReference type="ChEBI" id="CHEBI:18420"/>
    </ligand>
</feature>
<dbReference type="GO" id="GO:0017111">
    <property type="term" value="F:ribonucleoside triphosphate phosphatase activity"/>
    <property type="evidence" value="ECO:0007669"/>
    <property type="project" value="InterPro"/>
</dbReference>
<gene>
    <name evidence="12" type="primary">rdgB</name>
    <name evidence="12" type="ORF">EHQ58_02900</name>
</gene>
<dbReference type="Pfam" id="PF01725">
    <property type="entry name" value="Ham1p_like"/>
    <property type="match status" value="1"/>
</dbReference>
<evidence type="ECO:0000256" key="10">
    <source>
        <dbReference type="HAMAP-Rule" id="MF_01405"/>
    </source>
</evidence>
<keyword evidence="6 10" id="KW-0460">Magnesium</keyword>
<evidence type="ECO:0000256" key="6">
    <source>
        <dbReference type="ARBA" id="ARBA00022842"/>
    </source>
</evidence>
<evidence type="ECO:0000313" key="12">
    <source>
        <dbReference type="EMBL" id="TGL62170.1"/>
    </source>
</evidence>
<dbReference type="InterPro" id="IPR029001">
    <property type="entry name" value="ITPase-like_fam"/>
</dbReference>
<feature type="binding site" evidence="10">
    <location>
        <begin position="153"/>
        <end position="156"/>
    </location>
    <ligand>
        <name>substrate</name>
    </ligand>
</feature>
<dbReference type="InterPro" id="IPR020922">
    <property type="entry name" value="dITP/XTP_pyrophosphatase"/>
</dbReference>
<dbReference type="GO" id="GO:0005829">
    <property type="term" value="C:cytosol"/>
    <property type="evidence" value="ECO:0007669"/>
    <property type="project" value="TreeGrafter"/>
</dbReference>
<dbReference type="InterPro" id="IPR002637">
    <property type="entry name" value="RdgB/HAM1"/>
</dbReference>
<comment type="catalytic activity">
    <reaction evidence="8 10">
        <text>dITP + H2O = dIMP + diphosphate + H(+)</text>
        <dbReference type="Rhea" id="RHEA:28342"/>
        <dbReference type="ChEBI" id="CHEBI:15377"/>
        <dbReference type="ChEBI" id="CHEBI:15378"/>
        <dbReference type="ChEBI" id="CHEBI:33019"/>
        <dbReference type="ChEBI" id="CHEBI:61194"/>
        <dbReference type="ChEBI" id="CHEBI:61382"/>
        <dbReference type="EC" id="3.6.1.66"/>
    </reaction>
</comment>
<evidence type="ECO:0000256" key="2">
    <source>
        <dbReference type="ARBA" id="ARBA00011738"/>
    </source>
</evidence>
<dbReference type="PANTHER" id="PTHR11067:SF9">
    <property type="entry name" value="INOSINE TRIPHOSPHATE PYROPHOSPHATASE"/>
    <property type="match status" value="1"/>
</dbReference>
<sequence length="195" mass="21859">MGKIIAFASGSEHKLKEVRAILSPLGIKVLSPKELGVSFNPEETETTFVGNSFIKSRELFRLSGLPSVADDSGICVEALNGRPGVYSARYGSLEFSDKDRALFLLQELGQNPNRIANYTCVITYVDGMIEKSFEGNVFGEISFEYDDKGKFGFGYDPIFYYPPLNKRFSEVSEAEKNKVSHRALAMNQFLQWLKK</sequence>
<dbReference type="OrthoDB" id="9807456at2"/>
<dbReference type="GO" id="GO:0036222">
    <property type="term" value="F:XTP diphosphatase activity"/>
    <property type="evidence" value="ECO:0007669"/>
    <property type="project" value="UniProtKB-UniRule"/>
</dbReference>
<dbReference type="GO" id="GO:0036220">
    <property type="term" value="F:ITP diphosphatase activity"/>
    <property type="evidence" value="ECO:0007669"/>
    <property type="project" value="UniProtKB-UniRule"/>
</dbReference>
<evidence type="ECO:0000313" key="13">
    <source>
        <dbReference type="Proteomes" id="UP000297693"/>
    </source>
</evidence>
<reference evidence="12" key="1">
    <citation type="journal article" date="2019" name="PLoS Negl. Trop. Dis.">
        <title>Revisiting the worldwide diversity of Leptospira species in the environment.</title>
        <authorList>
            <person name="Vincent A.T."/>
            <person name="Schiettekatte O."/>
            <person name="Bourhy P."/>
            <person name="Veyrier F.J."/>
            <person name="Picardeau M."/>
        </authorList>
    </citation>
    <scope>NUCLEOTIDE SEQUENCE [LARGE SCALE GENOMIC DNA]</scope>
    <source>
        <strain evidence="12">201702476</strain>
    </source>
</reference>
<feature type="binding site" evidence="10">
    <location>
        <position position="71"/>
    </location>
    <ligand>
        <name>Mg(2+)</name>
        <dbReference type="ChEBI" id="CHEBI:18420"/>
    </ligand>
</feature>
<feature type="binding site" evidence="10">
    <location>
        <begin position="181"/>
        <end position="182"/>
    </location>
    <ligand>
        <name>substrate</name>
    </ligand>
</feature>
<dbReference type="Gene3D" id="3.90.950.10">
    <property type="match status" value="1"/>
</dbReference>
<feature type="binding site" evidence="10">
    <location>
        <begin position="9"/>
        <end position="14"/>
    </location>
    <ligand>
        <name>substrate</name>
    </ligand>
</feature>
<comment type="cofactor">
    <cofactor evidence="10">
        <name>Mg(2+)</name>
        <dbReference type="ChEBI" id="CHEBI:18420"/>
    </cofactor>
    <text evidence="10">Binds 1 Mg(2+) ion per subunit.</text>
</comment>
<comment type="caution">
    <text evidence="12">The sequence shown here is derived from an EMBL/GenBank/DDBJ whole genome shotgun (WGS) entry which is preliminary data.</text>
</comment>
<comment type="catalytic activity">
    <reaction evidence="9 10">
        <text>XTP + H2O = XMP + diphosphate + H(+)</text>
        <dbReference type="Rhea" id="RHEA:28610"/>
        <dbReference type="ChEBI" id="CHEBI:15377"/>
        <dbReference type="ChEBI" id="CHEBI:15378"/>
        <dbReference type="ChEBI" id="CHEBI:33019"/>
        <dbReference type="ChEBI" id="CHEBI:57464"/>
        <dbReference type="ChEBI" id="CHEBI:61314"/>
        <dbReference type="EC" id="3.6.1.66"/>
    </reaction>
</comment>
<evidence type="ECO:0000256" key="3">
    <source>
        <dbReference type="ARBA" id="ARBA00022723"/>
    </source>
</evidence>
<keyword evidence="5 10" id="KW-0378">Hydrolase</keyword>
<dbReference type="SUPFAM" id="SSF52972">
    <property type="entry name" value="ITPase-like"/>
    <property type="match status" value="1"/>
</dbReference>
<dbReference type="GO" id="GO:0009146">
    <property type="term" value="P:purine nucleoside triphosphate catabolic process"/>
    <property type="evidence" value="ECO:0007669"/>
    <property type="project" value="UniProtKB-UniRule"/>
</dbReference>
<evidence type="ECO:0000256" key="8">
    <source>
        <dbReference type="ARBA" id="ARBA00051875"/>
    </source>
</evidence>
<evidence type="ECO:0000256" key="7">
    <source>
        <dbReference type="ARBA" id="ARBA00023080"/>
    </source>
</evidence>
<comment type="similarity">
    <text evidence="1 10 11">Belongs to the HAM1 NTPase family.</text>
</comment>
<dbReference type="GO" id="GO:0035870">
    <property type="term" value="F:dITP diphosphatase activity"/>
    <property type="evidence" value="ECO:0007669"/>
    <property type="project" value="UniProtKB-UniRule"/>
</dbReference>
<comment type="subunit">
    <text evidence="2 10">Homodimer.</text>
</comment>
<feature type="binding site" evidence="10">
    <location>
        <position position="176"/>
    </location>
    <ligand>
        <name>substrate</name>
    </ligand>
</feature>
<evidence type="ECO:0000256" key="9">
    <source>
        <dbReference type="ARBA" id="ARBA00052017"/>
    </source>
</evidence>
<dbReference type="GO" id="GO:0009117">
    <property type="term" value="P:nucleotide metabolic process"/>
    <property type="evidence" value="ECO:0007669"/>
    <property type="project" value="UniProtKB-KW"/>
</dbReference>
<dbReference type="NCBIfam" id="TIGR00042">
    <property type="entry name" value="RdgB/HAM1 family non-canonical purine NTP pyrophosphatase"/>
    <property type="match status" value="1"/>
</dbReference>
<keyword evidence="3 10" id="KW-0479">Metal-binding</keyword>
<evidence type="ECO:0000256" key="4">
    <source>
        <dbReference type="ARBA" id="ARBA00022741"/>
    </source>
</evidence>
<dbReference type="GO" id="GO:0046872">
    <property type="term" value="F:metal ion binding"/>
    <property type="evidence" value="ECO:0007669"/>
    <property type="project" value="UniProtKB-KW"/>
</dbReference>